<evidence type="ECO:0000313" key="2">
    <source>
        <dbReference type="Proteomes" id="UP000238196"/>
    </source>
</evidence>
<protein>
    <recommendedName>
        <fullName evidence="3">Radical SAM protein</fullName>
    </recommendedName>
</protein>
<dbReference type="EMBL" id="PRLP01000169">
    <property type="protein sequence ID" value="PPC73976.1"/>
    <property type="molecule type" value="Genomic_DNA"/>
</dbReference>
<accession>A0A2S5KHX2</accession>
<reference evidence="1 2" key="1">
    <citation type="submission" date="2018-02" db="EMBL/GenBank/DDBJ databases">
        <title>novel marine gammaproteobacteria from coastal saline agro ecosystem.</title>
        <authorList>
            <person name="Krishnan R."/>
            <person name="Ramesh Kumar N."/>
        </authorList>
    </citation>
    <scope>NUCLEOTIDE SEQUENCE [LARGE SCALE GENOMIC DNA]</scope>
    <source>
        <strain evidence="1 2">228</strain>
    </source>
</reference>
<dbReference type="SUPFAM" id="SSF102114">
    <property type="entry name" value="Radical SAM enzymes"/>
    <property type="match status" value="1"/>
</dbReference>
<gene>
    <name evidence="1" type="ORF">C4K68_28055</name>
</gene>
<organism evidence="1 2">
    <name type="scientific">Proteobacteria bacterium 228</name>
    <dbReference type="NCBI Taxonomy" id="2083153"/>
    <lineage>
        <taxon>Bacteria</taxon>
        <taxon>Pseudomonadati</taxon>
        <taxon>Pseudomonadota</taxon>
    </lineage>
</organism>
<name>A0A2S5KHX2_9PROT</name>
<dbReference type="InterPro" id="IPR058240">
    <property type="entry name" value="rSAM_sf"/>
</dbReference>
<dbReference type="OrthoDB" id="9782387at2"/>
<dbReference type="InterPro" id="IPR013785">
    <property type="entry name" value="Aldolase_TIM"/>
</dbReference>
<proteinExistence type="predicted"/>
<dbReference type="Proteomes" id="UP000238196">
    <property type="component" value="Unassembled WGS sequence"/>
</dbReference>
<sequence>MSVNNHGDTLENLIIPNSFLTPRKTAERVITLLKENSELTAHYNNAKNIVRAFRKPAFYEIETRCNLKCEGCYYFEGGETQTTKQVTREEDWKDFFKQESARGVSMAYFVGAEPALAQHRLLAAAEQFPWGNIGTNGTIKIDRDIPYRIGVSVWASNDADDIKLRGASVFRKALNNYKGDPRAIMLFTVSKWNISSILEVAKMCADHGVELTYNIYSPTKTFLEKIDNHESNDKYFFRQSNTDHSPILSNDDLSRARDLMNDTIELFPGTVIYSKAYNDFMCTPGSRYDLDENGIATNCHSRIVDPMRYYTTDLQSIPSKCCTPDVDCSSCRMYSGGWSSKFVPSVNDLKDRNSFISWLNIIDTLGKIFLYKNALR</sequence>
<evidence type="ECO:0000313" key="1">
    <source>
        <dbReference type="EMBL" id="PPC73976.1"/>
    </source>
</evidence>
<evidence type="ECO:0008006" key="3">
    <source>
        <dbReference type="Google" id="ProtNLM"/>
    </source>
</evidence>
<comment type="caution">
    <text evidence="1">The sequence shown here is derived from an EMBL/GenBank/DDBJ whole genome shotgun (WGS) entry which is preliminary data.</text>
</comment>
<dbReference type="Gene3D" id="3.20.20.70">
    <property type="entry name" value="Aldolase class I"/>
    <property type="match status" value="1"/>
</dbReference>
<dbReference type="AlphaFoldDB" id="A0A2S5KHX2"/>